<evidence type="ECO:0000313" key="7">
    <source>
        <dbReference type="EMBL" id="VVC76178.1"/>
    </source>
</evidence>
<evidence type="ECO:0000256" key="2">
    <source>
        <dbReference type="ARBA" id="ARBA00023015"/>
    </source>
</evidence>
<dbReference type="CDD" id="cd08411">
    <property type="entry name" value="PBP2_OxyR"/>
    <property type="match status" value="1"/>
</dbReference>
<dbReference type="PANTHER" id="PTHR30346">
    <property type="entry name" value="TRANSCRIPTIONAL DUAL REGULATOR HCAR-RELATED"/>
    <property type="match status" value="1"/>
</dbReference>
<dbReference type="PRINTS" id="PR00039">
    <property type="entry name" value="HTHLYSR"/>
</dbReference>
<dbReference type="SUPFAM" id="SSF53850">
    <property type="entry name" value="Periplasmic binding protein-like II"/>
    <property type="match status" value="1"/>
</dbReference>
<dbReference type="EMBL" id="LR699119">
    <property type="protein sequence ID" value="VVC76178.1"/>
    <property type="molecule type" value="Genomic_DNA"/>
</dbReference>
<keyword evidence="4" id="KW-0010">Activator</keyword>
<dbReference type="PROSITE" id="PS50931">
    <property type="entry name" value="HTH_LYSR"/>
    <property type="match status" value="1"/>
</dbReference>
<dbReference type="AlphaFoldDB" id="A0A5E4PI57"/>
<dbReference type="Gene3D" id="1.10.10.10">
    <property type="entry name" value="Winged helix-like DNA-binding domain superfamily/Winged helix DNA-binding domain"/>
    <property type="match status" value="1"/>
</dbReference>
<evidence type="ECO:0000259" key="6">
    <source>
        <dbReference type="PROSITE" id="PS50931"/>
    </source>
</evidence>
<dbReference type="Gene3D" id="3.40.190.10">
    <property type="entry name" value="Periplasmic binding protein-like II"/>
    <property type="match status" value="2"/>
</dbReference>
<dbReference type="SUPFAM" id="SSF46785">
    <property type="entry name" value="Winged helix' DNA-binding domain"/>
    <property type="match status" value="1"/>
</dbReference>
<gene>
    <name evidence="7" type="primary">oxyR</name>
    <name evidence="7" type="ORF">AQUSIP_14840</name>
</gene>
<dbReference type="RefSeq" id="WP_148339416.1">
    <property type="nucleotide sequence ID" value="NZ_LR699119.1"/>
</dbReference>
<feature type="domain" description="HTH lysR-type" evidence="6">
    <location>
        <begin position="1"/>
        <end position="58"/>
    </location>
</feature>
<protein>
    <submittedName>
        <fullName evidence="7">Hydrogen peroxide-inducible genes activator</fullName>
    </submittedName>
</protein>
<evidence type="ECO:0000313" key="8">
    <source>
        <dbReference type="Proteomes" id="UP000324194"/>
    </source>
</evidence>
<sequence>MTLTELRYALTLAAEKHFGRAAALCHVSQPTLSVAIHKLETELGVSIFERDRSHVRVTDVGKQIIAQAQRAMDEVSQIHDIAQGGKSQLETPLKVGAIYTIGPYLFPSIIPNLKKIAAHMPLIIQEDFTANLRLKLSRGELDAVFVALPFTETGVVTQALYDEPFVVLMRKDHPLSKKESIKPADLNANEMLLLGEGHCFRSQVIDVCPNCYPAEGAARQAVEGTSLETLRHMVASGMGITVLPSTATQIQYYKSILCTKPFAGKIPQRRIALAWRVSFTRPKAIGALIRALHASSMRDICLLPE</sequence>
<evidence type="ECO:0000256" key="3">
    <source>
        <dbReference type="ARBA" id="ARBA00023125"/>
    </source>
</evidence>
<evidence type="ECO:0000256" key="5">
    <source>
        <dbReference type="ARBA" id="ARBA00023163"/>
    </source>
</evidence>
<proteinExistence type="inferred from homology"/>
<dbReference type="InterPro" id="IPR000847">
    <property type="entry name" value="LysR_HTH_N"/>
</dbReference>
<dbReference type="OrthoDB" id="5297026at2"/>
<dbReference type="Pfam" id="PF00126">
    <property type="entry name" value="HTH_1"/>
    <property type="match status" value="1"/>
</dbReference>
<keyword evidence="2" id="KW-0805">Transcription regulation</keyword>
<comment type="similarity">
    <text evidence="1">Belongs to the LysR transcriptional regulatory family.</text>
</comment>
<keyword evidence="5" id="KW-0804">Transcription</keyword>
<keyword evidence="3" id="KW-0238">DNA-binding</keyword>
<organism evidence="7 8">
    <name type="scientific">Aquicella siphonis</name>
    <dbReference type="NCBI Taxonomy" id="254247"/>
    <lineage>
        <taxon>Bacteria</taxon>
        <taxon>Pseudomonadati</taxon>
        <taxon>Pseudomonadota</taxon>
        <taxon>Gammaproteobacteria</taxon>
        <taxon>Legionellales</taxon>
        <taxon>Coxiellaceae</taxon>
        <taxon>Aquicella</taxon>
    </lineage>
</organism>
<dbReference type="InterPro" id="IPR005119">
    <property type="entry name" value="LysR_subst-bd"/>
</dbReference>
<dbReference type="Pfam" id="PF03466">
    <property type="entry name" value="LysR_substrate"/>
    <property type="match status" value="1"/>
</dbReference>
<accession>A0A5E4PI57</accession>
<dbReference type="Proteomes" id="UP000324194">
    <property type="component" value="Chromosome 1"/>
</dbReference>
<evidence type="ECO:0000256" key="1">
    <source>
        <dbReference type="ARBA" id="ARBA00009437"/>
    </source>
</evidence>
<dbReference type="GO" id="GO:0003700">
    <property type="term" value="F:DNA-binding transcription factor activity"/>
    <property type="evidence" value="ECO:0007669"/>
    <property type="project" value="InterPro"/>
</dbReference>
<dbReference type="KEGG" id="asip:AQUSIP_14840"/>
<keyword evidence="8" id="KW-1185">Reference proteome</keyword>
<dbReference type="GO" id="GO:0032993">
    <property type="term" value="C:protein-DNA complex"/>
    <property type="evidence" value="ECO:0007669"/>
    <property type="project" value="TreeGrafter"/>
</dbReference>
<dbReference type="InterPro" id="IPR036390">
    <property type="entry name" value="WH_DNA-bd_sf"/>
</dbReference>
<reference evidence="7 8" key="1">
    <citation type="submission" date="2019-08" db="EMBL/GenBank/DDBJ databases">
        <authorList>
            <person name="Guy L."/>
        </authorList>
    </citation>
    <scope>NUCLEOTIDE SEQUENCE [LARGE SCALE GENOMIC DNA]</scope>
    <source>
        <strain evidence="7 8">SGT-108</strain>
    </source>
</reference>
<dbReference type="PANTHER" id="PTHR30346:SF26">
    <property type="entry name" value="HYDROGEN PEROXIDE-INDUCIBLE GENES ACTIVATOR"/>
    <property type="match status" value="1"/>
</dbReference>
<dbReference type="InterPro" id="IPR036388">
    <property type="entry name" value="WH-like_DNA-bd_sf"/>
</dbReference>
<dbReference type="GO" id="GO:0003677">
    <property type="term" value="F:DNA binding"/>
    <property type="evidence" value="ECO:0007669"/>
    <property type="project" value="UniProtKB-KW"/>
</dbReference>
<dbReference type="FunFam" id="1.10.10.10:FF:000001">
    <property type="entry name" value="LysR family transcriptional regulator"/>
    <property type="match status" value="1"/>
</dbReference>
<name>A0A5E4PI57_9COXI</name>
<evidence type="ECO:0000256" key="4">
    <source>
        <dbReference type="ARBA" id="ARBA00023159"/>
    </source>
</evidence>